<dbReference type="OrthoDB" id="5928833at2759"/>
<accession>A0A0V0ZM65</accession>
<evidence type="ECO:0000313" key="1">
    <source>
        <dbReference type="EMBL" id="KRY13322.1"/>
    </source>
</evidence>
<gene>
    <name evidence="1" type="ORF">T12_6993</name>
</gene>
<protein>
    <submittedName>
        <fullName evidence="1">Uncharacterized protein</fullName>
    </submittedName>
</protein>
<name>A0A0V0ZM65_9BILA</name>
<dbReference type="Proteomes" id="UP000054783">
    <property type="component" value="Unassembled WGS sequence"/>
</dbReference>
<sequence>MHFSIAISVVIVKNSALRPSISWSIQGMSVARQHQSGALSNVKTRQLIRPVVQHAGARPCTGRTGNNAISVTMSSLLGVTTNEIYRHASEQQPMKFYCEKVGGVRGEIGSTPLIFRFVDCIINGFDSDPTASLSSLSGEFRSFIAVHNGQIEERSTERTQSRPHIPHAVSLKRTPRTTRCSNSLLRECDFTGFFIFAASPVHNVCVDSTSSSTYSLTIYRLHYLSTALLRCSQPSISDCHGVLTIVYTRPGFSGWMSSLRVLPVTWSGHQHLGVMSLLPCCRRPLLALLPSSESLDL</sequence>
<dbReference type="EMBL" id="JYDQ01000141">
    <property type="protein sequence ID" value="KRY13322.1"/>
    <property type="molecule type" value="Genomic_DNA"/>
</dbReference>
<comment type="caution">
    <text evidence="1">The sequence shown here is derived from an EMBL/GenBank/DDBJ whole genome shotgun (WGS) entry which is preliminary data.</text>
</comment>
<reference evidence="1 2" key="1">
    <citation type="submission" date="2015-01" db="EMBL/GenBank/DDBJ databases">
        <title>Evolution of Trichinella species and genotypes.</title>
        <authorList>
            <person name="Korhonen P.K."/>
            <person name="Edoardo P."/>
            <person name="Giuseppe L.R."/>
            <person name="Gasser R.B."/>
        </authorList>
    </citation>
    <scope>NUCLEOTIDE SEQUENCE [LARGE SCALE GENOMIC DNA]</scope>
    <source>
        <strain evidence="1">ISS2496</strain>
    </source>
</reference>
<keyword evidence="2" id="KW-1185">Reference proteome</keyword>
<organism evidence="1 2">
    <name type="scientific">Trichinella patagoniensis</name>
    <dbReference type="NCBI Taxonomy" id="990121"/>
    <lineage>
        <taxon>Eukaryota</taxon>
        <taxon>Metazoa</taxon>
        <taxon>Ecdysozoa</taxon>
        <taxon>Nematoda</taxon>
        <taxon>Enoplea</taxon>
        <taxon>Dorylaimia</taxon>
        <taxon>Trichinellida</taxon>
        <taxon>Trichinellidae</taxon>
        <taxon>Trichinella</taxon>
    </lineage>
</organism>
<evidence type="ECO:0000313" key="2">
    <source>
        <dbReference type="Proteomes" id="UP000054783"/>
    </source>
</evidence>
<proteinExistence type="predicted"/>
<dbReference type="AlphaFoldDB" id="A0A0V0ZM65"/>